<feature type="transmembrane region" description="Helical" evidence="1">
    <location>
        <begin position="73"/>
        <end position="94"/>
    </location>
</feature>
<dbReference type="InterPro" id="IPR021836">
    <property type="entry name" value="DUF3429"/>
</dbReference>
<comment type="caution">
    <text evidence="2">The sequence shown here is derived from an EMBL/GenBank/DDBJ whole genome shotgun (WGS) entry which is preliminary data.</text>
</comment>
<feature type="transmembrane region" description="Helical" evidence="1">
    <location>
        <begin position="12"/>
        <end position="34"/>
    </location>
</feature>
<evidence type="ECO:0000256" key="1">
    <source>
        <dbReference type="SAM" id="Phobius"/>
    </source>
</evidence>
<dbReference type="Proteomes" id="UP000460290">
    <property type="component" value="Unassembled WGS sequence"/>
</dbReference>
<proteinExistence type="predicted"/>
<keyword evidence="1" id="KW-0472">Membrane</keyword>
<dbReference type="OrthoDB" id="5297436at2"/>
<feature type="transmembrane region" description="Helical" evidence="1">
    <location>
        <begin position="40"/>
        <end position="61"/>
    </location>
</feature>
<dbReference type="EMBL" id="WTYZ01000001">
    <property type="protein sequence ID" value="MXO83414.1"/>
    <property type="molecule type" value="Genomic_DNA"/>
</dbReference>
<evidence type="ECO:0000313" key="2">
    <source>
        <dbReference type="EMBL" id="MXO83414.1"/>
    </source>
</evidence>
<evidence type="ECO:0000313" key="3">
    <source>
        <dbReference type="Proteomes" id="UP000460290"/>
    </source>
</evidence>
<protein>
    <submittedName>
        <fullName evidence="2">DUF3429 family protein</fullName>
    </submittedName>
</protein>
<keyword evidence="3" id="KW-1185">Reference proteome</keyword>
<name>A0A844Z7C5_9SPHN</name>
<feature type="transmembrane region" description="Helical" evidence="1">
    <location>
        <begin position="100"/>
        <end position="120"/>
    </location>
</feature>
<keyword evidence="1" id="KW-1133">Transmembrane helix</keyword>
<gene>
    <name evidence="2" type="ORF">GRI35_08565</name>
</gene>
<dbReference type="RefSeq" id="WP_160613767.1">
    <property type="nucleotide sequence ID" value="NZ_JAUFQM010000001.1"/>
</dbReference>
<dbReference type="Pfam" id="PF11911">
    <property type="entry name" value="DUF3429"/>
    <property type="match status" value="1"/>
</dbReference>
<dbReference type="AlphaFoldDB" id="A0A844Z7C5"/>
<accession>A0A844Z7C5</accession>
<reference evidence="2 3" key="1">
    <citation type="submission" date="2019-12" db="EMBL/GenBank/DDBJ databases">
        <title>Genomic-based taxomic classification of the family Erythrobacteraceae.</title>
        <authorList>
            <person name="Xu L."/>
        </authorList>
    </citation>
    <scope>NUCLEOTIDE SEQUENCE [LARGE SCALE GENOMIC DNA]</scope>
    <source>
        <strain evidence="2 3">KCTC 42006</strain>
    </source>
</reference>
<feature type="transmembrane region" description="Helical" evidence="1">
    <location>
        <begin position="132"/>
        <end position="148"/>
    </location>
</feature>
<keyword evidence="1" id="KW-0812">Transmembrane</keyword>
<sequence>MDNDRSPQSFRTALALGYAGLLPQAAALLLAVQGGTWREIALSGGYFYAALIFSFLGGVWWGQALSNGKAPRWIYAAAVLPSLLALALSLLALSEAFPSHSAFVALGALIAGSPLVDRAIGKGGAQWMRLRWHLSLGLGVLTLALAFWA</sequence>
<organism evidence="2 3">
    <name type="scientific">Pontixanthobacter aestiaquae</name>
    <dbReference type="NCBI Taxonomy" id="1509367"/>
    <lineage>
        <taxon>Bacteria</taxon>
        <taxon>Pseudomonadati</taxon>
        <taxon>Pseudomonadota</taxon>
        <taxon>Alphaproteobacteria</taxon>
        <taxon>Sphingomonadales</taxon>
        <taxon>Erythrobacteraceae</taxon>
        <taxon>Pontixanthobacter</taxon>
    </lineage>
</organism>